<organism evidence="2 3">
    <name type="scientific">Candidatus Buchananbacteria bacterium CG10_big_fil_rev_8_21_14_0_10_42_9</name>
    <dbReference type="NCBI Taxonomy" id="1974526"/>
    <lineage>
        <taxon>Bacteria</taxon>
        <taxon>Candidatus Buchananiibacteriota</taxon>
    </lineage>
</organism>
<dbReference type="EMBL" id="PEZZ01000013">
    <property type="protein sequence ID" value="PIS05272.1"/>
    <property type="molecule type" value="Genomic_DNA"/>
</dbReference>
<name>A0A2H0W1N2_9BACT</name>
<comment type="caution">
    <text evidence="2">The sequence shown here is derived from an EMBL/GenBank/DDBJ whole genome shotgun (WGS) entry which is preliminary data.</text>
</comment>
<gene>
    <name evidence="2" type="ORF">COT81_02000</name>
</gene>
<evidence type="ECO:0000256" key="1">
    <source>
        <dbReference type="SAM" id="Phobius"/>
    </source>
</evidence>
<accession>A0A2H0W1N2</accession>
<protein>
    <submittedName>
        <fullName evidence="2">Uncharacterized protein</fullName>
    </submittedName>
</protein>
<dbReference type="AlphaFoldDB" id="A0A2H0W1N2"/>
<keyword evidence="1" id="KW-1133">Transmembrane helix</keyword>
<dbReference type="Proteomes" id="UP000230935">
    <property type="component" value="Unassembled WGS sequence"/>
</dbReference>
<evidence type="ECO:0000313" key="2">
    <source>
        <dbReference type="EMBL" id="PIS05272.1"/>
    </source>
</evidence>
<reference evidence="3" key="1">
    <citation type="submission" date="2017-09" db="EMBL/GenBank/DDBJ databases">
        <title>Depth-based differentiation of microbial function through sediment-hosted aquifers and enrichment of novel symbionts in the deep terrestrial subsurface.</title>
        <authorList>
            <person name="Probst A.J."/>
            <person name="Ladd B."/>
            <person name="Jarett J.K."/>
            <person name="Geller-Mcgrath D.E."/>
            <person name="Sieber C.M.K."/>
            <person name="Emerson J.B."/>
            <person name="Anantharaman K."/>
            <person name="Thomas B.C."/>
            <person name="Malmstrom R."/>
            <person name="Stieglmeier M."/>
            <person name="Klingl A."/>
            <person name="Woyke T."/>
            <person name="Ryan C.M."/>
            <person name="Banfield J.F."/>
        </authorList>
    </citation>
    <scope>NUCLEOTIDE SEQUENCE [LARGE SCALE GENOMIC DNA]</scope>
</reference>
<keyword evidence="1" id="KW-0472">Membrane</keyword>
<sequence length="137" mass="16284">MKNIHYPARWFTHLLFAPIIYAMIIPLVFLDICFEIYHRVCFPIYGIPYVKRSQYIIIDRHKLRYLNILQKLNCAYCGYANGLLKYASVIAGETEKYWCGIMHKRGIPLPHQKNFLPYGDKEAYERYAKERNSISTK</sequence>
<feature type="transmembrane region" description="Helical" evidence="1">
    <location>
        <begin position="12"/>
        <end position="30"/>
    </location>
</feature>
<proteinExistence type="predicted"/>
<evidence type="ECO:0000313" key="3">
    <source>
        <dbReference type="Proteomes" id="UP000230935"/>
    </source>
</evidence>
<keyword evidence="1" id="KW-0812">Transmembrane</keyword>